<gene>
    <name evidence="1" type="ORF">RRG08_012432</name>
</gene>
<organism evidence="1 2">
    <name type="scientific">Elysia crispata</name>
    <name type="common">lettuce slug</name>
    <dbReference type="NCBI Taxonomy" id="231223"/>
    <lineage>
        <taxon>Eukaryota</taxon>
        <taxon>Metazoa</taxon>
        <taxon>Spiralia</taxon>
        <taxon>Lophotrochozoa</taxon>
        <taxon>Mollusca</taxon>
        <taxon>Gastropoda</taxon>
        <taxon>Heterobranchia</taxon>
        <taxon>Euthyneura</taxon>
        <taxon>Panpulmonata</taxon>
        <taxon>Sacoglossa</taxon>
        <taxon>Placobranchoidea</taxon>
        <taxon>Plakobranchidae</taxon>
        <taxon>Elysia</taxon>
    </lineage>
</organism>
<dbReference type="AlphaFoldDB" id="A0AAE1AFA2"/>
<name>A0AAE1AFA2_9GAST</name>
<keyword evidence="2" id="KW-1185">Reference proteome</keyword>
<accession>A0AAE1AFA2</accession>
<evidence type="ECO:0000313" key="2">
    <source>
        <dbReference type="Proteomes" id="UP001283361"/>
    </source>
</evidence>
<sequence length="114" mass="12755">MPGVDNTILPPGRLAKLHFLIFSCFNIFCHLMGKVDLLQHVAPPFLKVPMQRFSQRKWRELLFIAKVRSLSTSRAIRAGGMFQDIPVVTLTGETRSLGSYLLGKPLVLNFGSLS</sequence>
<proteinExistence type="predicted"/>
<protein>
    <submittedName>
        <fullName evidence="1">Uncharacterized protein</fullName>
    </submittedName>
</protein>
<dbReference type="EMBL" id="JAWDGP010001967">
    <property type="protein sequence ID" value="KAK3786445.1"/>
    <property type="molecule type" value="Genomic_DNA"/>
</dbReference>
<reference evidence="1" key="1">
    <citation type="journal article" date="2023" name="G3 (Bethesda)">
        <title>A reference genome for the long-term kleptoplast-retaining sea slug Elysia crispata morphotype clarki.</title>
        <authorList>
            <person name="Eastman K.E."/>
            <person name="Pendleton A.L."/>
            <person name="Shaikh M.A."/>
            <person name="Suttiyut T."/>
            <person name="Ogas R."/>
            <person name="Tomko P."/>
            <person name="Gavelis G."/>
            <person name="Widhalm J.R."/>
            <person name="Wisecaver J.H."/>
        </authorList>
    </citation>
    <scope>NUCLEOTIDE SEQUENCE</scope>
    <source>
        <strain evidence="1">ECLA1</strain>
    </source>
</reference>
<comment type="caution">
    <text evidence="1">The sequence shown here is derived from an EMBL/GenBank/DDBJ whole genome shotgun (WGS) entry which is preliminary data.</text>
</comment>
<evidence type="ECO:0000313" key="1">
    <source>
        <dbReference type="EMBL" id="KAK3786445.1"/>
    </source>
</evidence>
<dbReference type="Proteomes" id="UP001283361">
    <property type="component" value="Unassembled WGS sequence"/>
</dbReference>